<dbReference type="EMBL" id="WBUI01000036">
    <property type="protein sequence ID" value="KAB2929134.1"/>
    <property type="molecule type" value="Genomic_DNA"/>
</dbReference>
<proteinExistence type="predicted"/>
<organism evidence="3 4">
    <name type="scientific">Leptonema illini</name>
    <dbReference type="NCBI Taxonomy" id="183"/>
    <lineage>
        <taxon>Bacteria</taxon>
        <taxon>Pseudomonadati</taxon>
        <taxon>Spirochaetota</taxon>
        <taxon>Spirochaetia</taxon>
        <taxon>Leptospirales</taxon>
        <taxon>Leptospiraceae</taxon>
        <taxon>Leptonema</taxon>
    </lineage>
</organism>
<dbReference type="AlphaFoldDB" id="A0A833LZB5"/>
<feature type="chain" id="PRO_5032559021" description="DUF7738 domain-containing protein" evidence="1">
    <location>
        <begin position="22"/>
        <end position="175"/>
    </location>
</feature>
<evidence type="ECO:0000259" key="2">
    <source>
        <dbReference type="Pfam" id="PF24880"/>
    </source>
</evidence>
<reference evidence="3 4" key="1">
    <citation type="submission" date="2019-10" db="EMBL/GenBank/DDBJ databases">
        <title>Extracellular Electron Transfer in a Candidatus Methanoperedens spp. Enrichment Culture.</title>
        <authorList>
            <person name="Berger S."/>
            <person name="Rangel Shaw D."/>
            <person name="Berben T."/>
            <person name="In 'T Zandt M."/>
            <person name="Frank J."/>
            <person name="Reimann J."/>
            <person name="Jetten M.S.M."/>
            <person name="Welte C.U."/>
        </authorList>
    </citation>
    <scope>NUCLEOTIDE SEQUENCE [LARGE SCALE GENOMIC DNA]</scope>
    <source>
        <strain evidence="3">SB12</strain>
    </source>
</reference>
<name>A0A833LZB5_9LEPT</name>
<feature type="domain" description="DUF7738" evidence="2">
    <location>
        <begin position="35"/>
        <end position="135"/>
    </location>
</feature>
<evidence type="ECO:0000313" key="4">
    <source>
        <dbReference type="Proteomes" id="UP000460298"/>
    </source>
</evidence>
<comment type="caution">
    <text evidence="3">The sequence shown here is derived from an EMBL/GenBank/DDBJ whole genome shotgun (WGS) entry which is preliminary data.</text>
</comment>
<evidence type="ECO:0000256" key="1">
    <source>
        <dbReference type="SAM" id="SignalP"/>
    </source>
</evidence>
<dbReference type="Proteomes" id="UP000460298">
    <property type="component" value="Unassembled WGS sequence"/>
</dbReference>
<dbReference type="Pfam" id="PF24880">
    <property type="entry name" value="DUF7738"/>
    <property type="match status" value="1"/>
</dbReference>
<dbReference type="PROSITE" id="PS51257">
    <property type="entry name" value="PROKAR_LIPOPROTEIN"/>
    <property type="match status" value="1"/>
</dbReference>
<keyword evidence="1" id="KW-0732">Signal</keyword>
<protein>
    <recommendedName>
        <fullName evidence="2">DUF7738 domain-containing protein</fullName>
    </recommendedName>
</protein>
<dbReference type="InterPro" id="IPR056640">
    <property type="entry name" value="DUF7738"/>
</dbReference>
<sequence length="175" mass="19945">MNRNIKFASLFILVFSSPVISGCPESSQKQAIIQEIRIDEKNIHFDSAILGPGAKLSDAIKILGPYDRTYLDRIYIWDAPGIDIVCRKKGGEEIESVELMLNYVVDTRRFSAGYYTGTVNFRGKKITRNTRREEIMQGLPFRELSRFDDALQLGNYTVTLSGKGPVISYLEIQWR</sequence>
<evidence type="ECO:0000313" key="3">
    <source>
        <dbReference type="EMBL" id="KAB2929134.1"/>
    </source>
</evidence>
<accession>A0A833LZB5</accession>
<gene>
    <name evidence="3" type="ORF">F9K24_20635</name>
</gene>
<feature type="signal peptide" evidence="1">
    <location>
        <begin position="1"/>
        <end position="21"/>
    </location>
</feature>